<dbReference type="AlphaFoldDB" id="A0A2H4U646"/>
<name>A0A2H4U646_METSM</name>
<dbReference type="Proteomes" id="UP000232133">
    <property type="component" value="Chromosome"/>
</dbReference>
<accession>A0A2H4U646</accession>
<sequence length="122" mass="14330">MYSQNEKDELLNELKEMESLQIDMDNEGKILQEDIIDFLLNGNGNPEDLGDRIELYLYEFKLFCRKPVRFAQKDFNVYLNAVDIPFEKLDALLKDLDKFTLVIYTEVDKGFSVLNLNLLLKD</sequence>
<evidence type="ECO:0000313" key="1">
    <source>
        <dbReference type="EMBL" id="ATZ59578.1"/>
    </source>
</evidence>
<evidence type="ECO:0000313" key="2">
    <source>
        <dbReference type="Proteomes" id="UP000232133"/>
    </source>
</evidence>
<protein>
    <submittedName>
        <fullName evidence="1">Uncharacterized protein</fullName>
    </submittedName>
</protein>
<dbReference type="GeneID" id="78816722"/>
<reference evidence="1 2" key="1">
    <citation type="submission" date="2016-10" db="EMBL/GenBank/DDBJ databases">
        <authorList>
            <person name="Varghese N."/>
        </authorList>
    </citation>
    <scope>NUCLEOTIDE SEQUENCE [LARGE SCALE GENOMIC DNA]</scope>
    <source>
        <strain evidence="1 2">KB11</strain>
    </source>
</reference>
<proteinExistence type="predicted"/>
<gene>
    <name evidence="1" type="ORF">BK798_03675</name>
</gene>
<dbReference type="EMBL" id="CP017803">
    <property type="protein sequence ID" value="ATZ59578.1"/>
    <property type="molecule type" value="Genomic_DNA"/>
</dbReference>
<organism evidence="1 2">
    <name type="scientific">Methanobrevibacter smithii</name>
    <dbReference type="NCBI Taxonomy" id="2173"/>
    <lineage>
        <taxon>Archaea</taxon>
        <taxon>Methanobacteriati</taxon>
        <taxon>Methanobacteriota</taxon>
        <taxon>Methanomada group</taxon>
        <taxon>Methanobacteria</taxon>
        <taxon>Methanobacteriales</taxon>
        <taxon>Methanobacteriaceae</taxon>
        <taxon>Methanobrevibacter</taxon>
    </lineage>
</organism>
<dbReference type="OMA" id="DFRILEH"/>
<dbReference type="RefSeq" id="WP_004034024.1">
    <property type="nucleotide sequence ID" value="NZ_CAABOX010000002.1"/>
</dbReference>